<name>A0A5C6BD52_9PLAN</name>
<evidence type="ECO:0000313" key="2">
    <source>
        <dbReference type="Proteomes" id="UP000320735"/>
    </source>
</evidence>
<keyword evidence="2" id="KW-1185">Reference proteome</keyword>
<organism evidence="1 2">
    <name type="scientific">Symmachiella macrocystis</name>
    <dbReference type="NCBI Taxonomy" id="2527985"/>
    <lineage>
        <taxon>Bacteria</taxon>
        <taxon>Pseudomonadati</taxon>
        <taxon>Planctomycetota</taxon>
        <taxon>Planctomycetia</taxon>
        <taxon>Planctomycetales</taxon>
        <taxon>Planctomycetaceae</taxon>
        <taxon>Symmachiella</taxon>
    </lineage>
</organism>
<proteinExistence type="predicted"/>
<dbReference type="Proteomes" id="UP000320735">
    <property type="component" value="Unassembled WGS sequence"/>
</dbReference>
<accession>A0A5C6BD52</accession>
<dbReference type="EMBL" id="SJPP01000002">
    <property type="protein sequence ID" value="TWU09441.1"/>
    <property type="molecule type" value="Genomic_DNA"/>
</dbReference>
<evidence type="ECO:0000313" key="1">
    <source>
        <dbReference type="EMBL" id="TWU09441.1"/>
    </source>
</evidence>
<reference evidence="1 2" key="1">
    <citation type="submission" date="2019-02" db="EMBL/GenBank/DDBJ databases">
        <title>Deep-cultivation of Planctomycetes and their phenomic and genomic characterization uncovers novel biology.</title>
        <authorList>
            <person name="Wiegand S."/>
            <person name="Jogler M."/>
            <person name="Boedeker C."/>
            <person name="Pinto D."/>
            <person name="Vollmers J."/>
            <person name="Rivas-Marin E."/>
            <person name="Kohn T."/>
            <person name="Peeters S.H."/>
            <person name="Heuer A."/>
            <person name="Rast P."/>
            <person name="Oberbeckmann S."/>
            <person name="Bunk B."/>
            <person name="Jeske O."/>
            <person name="Meyerdierks A."/>
            <person name="Storesund J.E."/>
            <person name="Kallscheuer N."/>
            <person name="Luecker S."/>
            <person name="Lage O.M."/>
            <person name="Pohl T."/>
            <person name="Merkel B.J."/>
            <person name="Hornburger P."/>
            <person name="Mueller R.-W."/>
            <person name="Bruemmer F."/>
            <person name="Labrenz M."/>
            <person name="Spormann A.M."/>
            <person name="Op Den Camp H."/>
            <person name="Overmann J."/>
            <person name="Amann R."/>
            <person name="Jetten M.S.M."/>
            <person name="Mascher T."/>
            <person name="Medema M.H."/>
            <person name="Devos D.P."/>
            <person name="Kaster A.-K."/>
            <person name="Ovreas L."/>
            <person name="Rohde M."/>
            <person name="Galperin M.Y."/>
            <person name="Jogler C."/>
        </authorList>
    </citation>
    <scope>NUCLEOTIDE SEQUENCE [LARGE SCALE GENOMIC DNA]</scope>
    <source>
        <strain evidence="1 2">CA54</strain>
    </source>
</reference>
<sequence length="54" mass="6598">MLTDRQQLICPWELCREIADWLPPAERVRAQRIIEWHWQRLAEIERRELAEGAD</sequence>
<gene>
    <name evidence="1" type="ORF">CA54_46830</name>
</gene>
<dbReference type="RefSeq" id="WP_197532717.1">
    <property type="nucleotide sequence ID" value="NZ_SJPP01000002.1"/>
</dbReference>
<protein>
    <submittedName>
        <fullName evidence="1">Uncharacterized protein</fullName>
    </submittedName>
</protein>
<dbReference type="AlphaFoldDB" id="A0A5C6BD52"/>
<comment type="caution">
    <text evidence="1">The sequence shown here is derived from an EMBL/GenBank/DDBJ whole genome shotgun (WGS) entry which is preliminary data.</text>
</comment>